<name>A0ABY5M954_9ACTN</name>
<gene>
    <name evidence="1" type="ORF">NQV15_17615</name>
</gene>
<proteinExistence type="predicted"/>
<protein>
    <recommendedName>
        <fullName evidence="3">RHS repeat-associated core domain-containing protein</fullName>
    </recommendedName>
</protein>
<organism evidence="1 2">
    <name type="scientific">Aeromicrobium wangtongii</name>
    <dbReference type="NCBI Taxonomy" id="2969247"/>
    <lineage>
        <taxon>Bacteria</taxon>
        <taxon>Bacillati</taxon>
        <taxon>Actinomycetota</taxon>
        <taxon>Actinomycetes</taxon>
        <taxon>Propionibacteriales</taxon>
        <taxon>Nocardioidaceae</taxon>
        <taxon>Aeromicrobium</taxon>
    </lineage>
</organism>
<dbReference type="Proteomes" id="UP001316184">
    <property type="component" value="Chromosome"/>
</dbReference>
<sequence>MSVYLYDMGGRTIAMRRSWTDQHLFDADGHWIGWFPWEDNDAVDLAGRYLGTVVGDRLVRRNDLCERPCSVRPPDPGRAEPTGQPLPPLYFPNRFAYDDVRLPHHA</sequence>
<evidence type="ECO:0008006" key="3">
    <source>
        <dbReference type="Google" id="ProtNLM"/>
    </source>
</evidence>
<accession>A0ABY5M954</accession>
<reference evidence="1 2" key="1">
    <citation type="submission" date="2022-08" db="EMBL/GenBank/DDBJ databases">
        <title>novel species in genus Aeromicrobium.</title>
        <authorList>
            <person name="Ye L."/>
        </authorList>
    </citation>
    <scope>NUCLEOTIDE SEQUENCE [LARGE SCALE GENOMIC DNA]</scope>
    <source>
        <strain evidence="2">zg-Y1379</strain>
    </source>
</reference>
<keyword evidence="2" id="KW-1185">Reference proteome</keyword>
<dbReference type="EMBL" id="CP102173">
    <property type="protein sequence ID" value="UUP13644.1"/>
    <property type="molecule type" value="Genomic_DNA"/>
</dbReference>
<dbReference type="RefSeq" id="WP_232402266.1">
    <property type="nucleotide sequence ID" value="NZ_CP102173.1"/>
</dbReference>
<evidence type="ECO:0000313" key="2">
    <source>
        <dbReference type="Proteomes" id="UP001316184"/>
    </source>
</evidence>
<evidence type="ECO:0000313" key="1">
    <source>
        <dbReference type="EMBL" id="UUP13644.1"/>
    </source>
</evidence>